<keyword evidence="7" id="KW-1133">Transmembrane helix</keyword>
<evidence type="ECO:0000313" key="8">
    <source>
        <dbReference type="EMBL" id="SCU71303.1"/>
    </source>
</evidence>
<dbReference type="GO" id="GO:0004307">
    <property type="term" value="F:ethanolaminephosphotransferase activity"/>
    <property type="evidence" value="ECO:0007669"/>
    <property type="project" value="UniProtKB-EC"/>
</dbReference>
<keyword evidence="3 5" id="KW-0808">Transferase</keyword>
<comment type="subcellular location">
    <subcellularLocation>
        <location evidence="1">Membrane</location>
    </subcellularLocation>
</comment>
<dbReference type="RefSeq" id="XP_067081983.1">
    <property type="nucleotide sequence ID" value="XM_067225882.1"/>
</dbReference>
<feature type="region of interest" description="Disordered" evidence="6">
    <location>
        <begin position="1"/>
        <end position="22"/>
    </location>
</feature>
<evidence type="ECO:0000256" key="7">
    <source>
        <dbReference type="SAM" id="Phobius"/>
    </source>
</evidence>
<evidence type="ECO:0000256" key="3">
    <source>
        <dbReference type="ARBA" id="ARBA00022679"/>
    </source>
</evidence>
<organism evidence="8 9">
    <name type="scientific">Trypanosoma equiperdum</name>
    <dbReference type="NCBI Taxonomy" id="5694"/>
    <lineage>
        <taxon>Eukaryota</taxon>
        <taxon>Discoba</taxon>
        <taxon>Euglenozoa</taxon>
        <taxon>Kinetoplastea</taxon>
        <taxon>Metakinetoplastina</taxon>
        <taxon>Trypanosomatida</taxon>
        <taxon>Trypanosomatidae</taxon>
        <taxon>Trypanosoma</taxon>
    </lineage>
</organism>
<protein>
    <submittedName>
        <fullName evidence="8">Choline/ethanolamine phosphotransferase (CEPT)</fullName>
        <ecNumber evidence="8">2.7.8.1</ecNumber>
        <ecNumber evidence="8">2.7.8.2</ecNumber>
    </submittedName>
</protein>
<feature type="transmembrane region" description="Helical" evidence="7">
    <location>
        <begin position="348"/>
        <end position="368"/>
    </location>
</feature>
<dbReference type="InterPro" id="IPR048254">
    <property type="entry name" value="CDP_ALCOHOL_P_TRANSF_CS"/>
</dbReference>
<accession>A0A1G4IGI1</accession>
<name>A0A1G4IGI1_TRYEQ</name>
<feature type="transmembrane region" description="Helical" evidence="7">
    <location>
        <begin position="210"/>
        <end position="228"/>
    </location>
</feature>
<dbReference type="PANTHER" id="PTHR10414:SF37">
    <property type="entry name" value="BB IN A BOXCAR, ISOFORM C"/>
    <property type="match status" value="1"/>
</dbReference>
<evidence type="ECO:0000256" key="4">
    <source>
        <dbReference type="ARBA" id="ARBA00023136"/>
    </source>
</evidence>
<keyword evidence="4 7" id="KW-0472">Membrane</keyword>
<sequence>MNAPHRTPGSNSAGNTGPGSHRSRCISLDPRVHEHIPPHFLPNLAKYKYSGSDSGIISNYVMQPYWNFIVSLVPMTVAPNAITVTGFVMCLSSALLVMFFYYFGNAEYPCWVWLYAVICLFAYQTLDAIDGKQARRTNTGSPLGELFDHGCDVILTPFVQMMICCALNTPPCVTFVYITLSSCAVFGAIWEQFVTGTLDFGYVNGPTDGILLACGIFLITAIMSPAVWDTQVAGPYEVPLPSWLGSCGGSFVIGSVRSMLFTFYVVSGTLTLLTNILHVLKRPNIQKPGMAVTTALPVVCLLVLHVWMYLVYRPIHEKYPYALELSFHVLISYTATRMTVSRLCAMPFNLFSGLFIITLLFTVAPLFIHTYLPLAEEKYVLPSLGSATVALAVLGLWQYFHMILSVITQMAYFLRISVFSITSRHDSNTKWE</sequence>
<dbReference type="GO" id="GO:0004142">
    <property type="term" value="F:diacylglycerol cholinephosphotransferase activity"/>
    <property type="evidence" value="ECO:0007669"/>
    <property type="project" value="UniProtKB-EC"/>
</dbReference>
<evidence type="ECO:0000313" key="9">
    <source>
        <dbReference type="Proteomes" id="UP000195570"/>
    </source>
</evidence>
<gene>
    <name evidence="8" type="ORF">TEOVI_000288400</name>
</gene>
<evidence type="ECO:0000256" key="5">
    <source>
        <dbReference type="RuleBase" id="RU003750"/>
    </source>
</evidence>
<dbReference type="EC" id="2.7.8.1" evidence="8"/>
<dbReference type="InterPro" id="IPR014472">
    <property type="entry name" value="CHOPT"/>
</dbReference>
<evidence type="ECO:0000256" key="6">
    <source>
        <dbReference type="SAM" id="MobiDB-lite"/>
    </source>
</evidence>
<dbReference type="AlphaFoldDB" id="A0A1G4IGI1"/>
<keyword evidence="9" id="KW-1185">Reference proteome</keyword>
<feature type="transmembrane region" description="Helical" evidence="7">
    <location>
        <begin position="262"/>
        <end position="280"/>
    </location>
</feature>
<dbReference type="PANTHER" id="PTHR10414">
    <property type="entry name" value="ETHANOLAMINEPHOSPHOTRANSFERASE"/>
    <property type="match status" value="1"/>
</dbReference>
<dbReference type="PROSITE" id="PS00379">
    <property type="entry name" value="CDP_ALCOHOL_P_TRANSF"/>
    <property type="match status" value="1"/>
</dbReference>
<feature type="transmembrane region" description="Helical" evidence="7">
    <location>
        <begin position="81"/>
        <end position="102"/>
    </location>
</feature>
<keyword evidence="7" id="KW-0812">Transmembrane</keyword>
<dbReference type="VEuPathDB" id="TriTrypDB:TEOVI_000288400"/>
<dbReference type="EC" id="2.7.8.2" evidence="8"/>
<dbReference type="PIRSF" id="PIRSF015665">
    <property type="entry name" value="CHOPT"/>
    <property type="match status" value="1"/>
</dbReference>
<comment type="similarity">
    <text evidence="2 5">Belongs to the CDP-alcohol phosphatidyltransferase class-I family.</text>
</comment>
<feature type="transmembrane region" description="Helical" evidence="7">
    <location>
        <begin position="171"/>
        <end position="190"/>
    </location>
</feature>
<proteinExistence type="inferred from homology"/>
<dbReference type="InterPro" id="IPR000462">
    <property type="entry name" value="CDP-OH_P_trans"/>
</dbReference>
<dbReference type="Proteomes" id="UP000195570">
    <property type="component" value="Unassembled WGS sequence"/>
</dbReference>
<dbReference type="EMBL" id="CZPT02001617">
    <property type="protein sequence ID" value="SCU71303.1"/>
    <property type="molecule type" value="Genomic_DNA"/>
</dbReference>
<evidence type="ECO:0000256" key="2">
    <source>
        <dbReference type="ARBA" id="ARBA00010441"/>
    </source>
</evidence>
<dbReference type="InterPro" id="IPR043130">
    <property type="entry name" value="CDP-OH_PTrfase_TM_dom"/>
</dbReference>
<dbReference type="Gene3D" id="1.20.120.1760">
    <property type="match status" value="1"/>
</dbReference>
<evidence type="ECO:0000256" key="1">
    <source>
        <dbReference type="ARBA" id="ARBA00004370"/>
    </source>
</evidence>
<dbReference type="FunFam" id="1.20.120.1760:FF:000032">
    <property type="entry name" value="Choline/ethanolamine phosphotransferase, putative"/>
    <property type="match status" value="1"/>
</dbReference>
<reference evidence="8" key="1">
    <citation type="submission" date="2016-09" db="EMBL/GenBank/DDBJ databases">
        <authorList>
            <person name="Hebert L."/>
            <person name="Moumen B."/>
        </authorList>
    </citation>
    <scope>NUCLEOTIDE SEQUENCE [LARGE SCALE GENOMIC DNA]</scope>
    <source>
        <strain evidence="8">OVI</strain>
    </source>
</reference>
<dbReference type="GO" id="GO:0016020">
    <property type="term" value="C:membrane"/>
    <property type="evidence" value="ECO:0007669"/>
    <property type="project" value="UniProtKB-SubCell"/>
</dbReference>
<dbReference type="Pfam" id="PF01066">
    <property type="entry name" value="CDP-OH_P_transf"/>
    <property type="match status" value="1"/>
</dbReference>
<dbReference type="GeneID" id="92376824"/>
<feature type="transmembrane region" description="Helical" evidence="7">
    <location>
        <begin position="388"/>
        <end position="414"/>
    </location>
</feature>
<feature type="transmembrane region" description="Helical" evidence="7">
    <location>
        <begin position="292"/>
        <end position="312"/>
    </location>
</feature>
<comment type="caution">
    <text evidence="8">The sequence shown here is derived from an EMBL/GenBank/DDBJ whole genome shotgun (WGS) entry which is preliminary data.</text>
</comment>